<dbReference type="Pfam" id="PF07596">
    <property type="entry name" value="SBP_bac_10"/>
    <property type="match status" value="1"/>
</dbReference>
<comment type="caution">
    <text evidence="3">The sequence shown here is derived from an EMBL/GenBank/DDBJ whole genome shotgun (WGS) entry which is preliminary data.</text>
</comment>
<dbReference type="Proteomes" id="UP000239388">
    <property type="component" value="Unassembled WGS sequence"/>
</dbReference>
<dbReference type="SUPFAM" id="SSF54523">
    <property type="entry name" value="Pili subunits"/>
    <property type="match status" value="1"/>
</dbReference>
<dbReference type="InterPro" id="IPR027558">
    <property type="entry name" value="Pre_pil_HX9DG_C"/>
</dbReference>
<dbReference type="PANTHER" id="PTHR30093:SF2">
    <property type="entry name" value="TYPE II SECRETION SYSTEM PROTEIN H"/>
    <property type="match status" value="1"/>
</dbReference>
<dbReference type="AlphaFoldDB" id="A0A2S8F4S4"/>
<evidence type="ECO:0000256" key="1">
    <source>
        <dbReference type="SAM" id="Phobius"/>
    </source>
</evidence>
<reference evidence="3 4" key="1">
    <citation type="submission" date="2018-02" db="EMBL/GenBank/DDBJ databases">
        <title>Comparative genomes isolates from brazilian mangrove.</title>
        <authorList>
            <person name="Araujo J.E."/>
            <person name="Taketani R.G."/>
            <person name="Silva M.C.P."/>
            <person name="Loureco M.V."/>
            <person name="Andreote F.D."/>
        </authorList>
    </citation>
    <scope>NUCLEOTIDE SEQUENCE [LARGE SCALE GENOMIC DNA]</scope>
    <source>
        <strain evidence="3 4">NAP PRIS-MGV</strain>
    </source>
</reference>
<keyword evidence="1" id="KW-0812">Transmembrane</keyword>
<feature type="domain" description="DUF1559" evidence="2">
    <location>
        <begin position="50"/>
        <end position="301"/>
    </location>
</feature>
<dbReference type="Gene3D" id="3.30.700.10">
    <property type="entry name" value="Glycoprotein, Type 4 Pilin"/>
    <property type="match status" value="1"/>
</dbReference>
<dbReference type="InterPro" id="IPR011453">
    <property type="entry name" value="DUF1559"/>
</dbReference>
<keyword evidence="1" id="KW-0472">Membrane</keyword>
<dbReference type="EMBL" id="PUIB01000028">
    <property type="protein sequence ID" value="PQO27159.1"/>
    <property type="molecule type" value="Genomic_DNA"/>
</dbReference>
<dbReference type="InterPro" id="IPR045584">
    <property type="entry name" value="Pilin-like"/>
</dbReference>
<gene>
    <name evidence="3" type="ORF">C5Y98_28350</name>
</gene>
<dbReference type="Pfam" id="PF07963">
    <property type="entry name" value="N_methyl"/>
    <property type="match status" value="1"/>
</dbReference>
<evidence type="ECO:0000313" key="4">
    <source>
        <dbReference type="Proteomes" id="UP000239388"/>
    </source>
</evidence>
<proteinExistence type="predicted"/>
<protein>
    <submittedName>
        <fullName evidence="3">Prepilin-type cleavage/methylation domain-containing protein</fullName>
    </submittedName>
</protein>
<accession>A0A2S8F4S4</accession>
<sequence>MLVLSITYVYLSRTCFMTLNRKRLAFTLVELLVVIAIIGVLIALLLPAVQQAREAARRMSCSNNQKQLALSLHNYHDTVRSFPPLVVKPNPTTTPAWAWSALILPMLEQGNIHEQLQVGKLTLTNSAATTAGKNILGQTLEAFTCPSDARIADVSPRAVSGVKLGLSSYPAVNGTGPRCYYYDQGATISASGIFTDRVKGYSFRDITDGSSNTMLIGERHDMIPGFVNETYTQWAGTTSAEMDDSGYYGSLEVAGCTGYPMNEWEDTNWQYRHWFRSLHPGGAMFSFADGSVHFLSETIDMTTYQNLSNRFDGKTLGEF</sequence>
<evidence type="ECO:0000259" key="2">
    <source>
        <dbReference type="Pfam" id="PF07596"/>
    </source>
</evidence>
<dbReference type="NCBIfam" id="TIGR02532">
    <property type="entry name" value="IV_pilin_GFxxxE"/>
    <property type="match status" value="1"/>
</dbReference>
<dbReference type="NCBIfam" id="TIGR04294">
    <property type="entry name" value="pre_pil_HX9DG"/>
    <property type="match status" value="1"/>
</dbReference>
<name>A0A2S8F4S4_9BACT</name>
<evidence type="ECO:0000313" key="3">
    <source>
        <dbReference type="EMBL" id="PQO27159.1"/>
    </source>
</evidence>
<organism evidence="3 4">
    <name type="scientific">Blastopirellula marina</name>
    <dbReference type="NCBI Taxonomy" id="124"/>
    <lineage>
        <taxon>Bacteria</taxon>
        <taxon>Pseudomonadati</taxon>
        <taxon>Planctomycetota</taxon>
        <taxon>Planctomycetia</taxon>
        <taxon>Pirellulales</taxon>
        <taxon>Pirellulaceae</taxon>
        <taxon>Blastopirellula</taxon>
    </lineage>
</organism>
<dbReference type="InterPro" id="IPR012902">
    <property type="entry name" value="N_methyl_site"/>
</dbReference>
<feature type="transmembrane region" description="Helical" evidence="1">
    <location>
        <begin position="24"/>
        <end position="49"/>
    </location>
</feature>
<keyword evidence="1" id="KW-1133">Transmembrane helix</keyword>
<dbReference type="PANTHER" id="PTHR30093">
    <property type="entry name" value="GENERAL SECRETION PATHWAY PROTEIN G"/>
    <property type="match status" value="1"/>
</dbReference>